<name>A0A3N4VDC5_9GAMM</name>
<keyword evidence="4" id="KW-0413">Isomerase</keyword>
<comment type="caution">
    <text evidence="4">The sequence shown here is derived from an EMBL/GenBank/DDBJ whole genome shotgun (WGS) entry which is preliminary data.</text>
</comment>
<evidence type="ECO:0000313" key="5">
    <source>
        <dbReference type="Proteomes" id="UP000269708"/>
    </source>
</evidence>
<evidence type="ECO:0000256" key="2">
    <source>
        <dbReference type="SAM" id="SignalP"/>
    </source>
</evidence>
<feature type="domain" description="SnoaL-like" evidence="3">
    <location>
        <begin position="55"/>
        <end position="156"/>
    </location>
</feature>
<dbReference type="Gene3D" id="3.10.450.50">
    <property type="match status" value="1"/>
</dbReference>
<dbReference type="SUPFAM" id="SSF54427">
    <property type="entry name" value="NTF2-like"/>
    <property type="match status" value="1"/>
</dbReference>
<dbReference type="AlphaFoldDB" id="A0A3N4VDC5"/>
<feature type="region of interest" description="Disordered" evidence="1">
    <location>
        <begin position="165"/>
        <end position="186"/>
    </location>
</feature>
<feature type="chain" id="PRO_5018225603" evidence="2">
    <location>
        <begin position="28"/>
        <end position="186"/>
    </location>
</feature>
<dbReference type="InterPro" id="IPR032710">
    <property type="entry name" value="NTF2-like_dom_sf"/>
</dbReference>
<evidence type="ECO:0000259" key="3">
    <source>
        <dbReference type="Pfam" id="PF12680"/>
    </source>
</evidence>
<dbReference type="EMBL" id="RKQN01000001">
    <property type="protein sequence ID" value="RPE81006.1"/>
    <property type="molecule type" value="Genomic_DNA"/>
</dbReference>
<accession>A0A3N4VDC5</accession>
<evidence type="ECO:0000313" key="4">
    <source>
        <dbReference type="EMBL" id="RPE81006.1"/>
    </source>
</evidence>
<dbReference type="GO" id="GO:0016853">
    <property type="term" value="F:isomerase activity"/>
    <property type="evidence" value="ECO:0007669"/>
    <property type="project" value="UniProtKB-KW"/>
</dbReference>
<sequence>MSPVLRSTVFVPLFAALALCAPFALHAAGGEAAPAPKVQRGADARTERVAMEAWRRFLAAWDSGDWQPFLAMTTDDFQFQFPAGPQAGRRDGAAGKAALLAWIGSNRGVRIAGRALDVTIAGDTAVFESYGESVPAEAYRNFEAIVFVVEGDRIRAMREYWGLADPSPANAARPARDPAAPAPKPD</sequence>
<dbReference type="OrthoDB" id="513614at2"/>
<protein>
    <submittedName>
        <fullName evidence="4">Ketosteroid isomerase-like protein</fullName>
    </submittedName>
</protein>
<evidence type="ECO:0000256" key="1">
    <source>
        <dbReference type="SAM" id="MobiDB-lite"/>
    </source>
</evidence>
<dbReference type="Proteomes" id="UP000269708">
    <property type="component" value="Unassembled WGS sequence"/>
</dbReference>
<gene>
    <name evidence="4" type="ORF">EDC50_0173</name>
</gene>
<feature type="signal peptide" evidence="2">
    <location>
        <begin position="1"/>
        <end position="27"/>
    </location>
</feature>
<dbReference type="InterPro" id="IPR037401">
    <property type="entry name" value="SnoaL-like"/>
</dbReference>
<feature type="compositionally biased region" description="Low complexity" evidence="1">
    <location>
        <begin position="165"/>
        <end position="179"/>
    </location>
</feature>
<organism evidence="4 5">
    <name type="scientific">Vulcaniibacterium tengchongense</name>
    <dbReference type="NCBI Taxonomy" id="1273429"/>
    <lineage>
        <taxon>Bacteria</taxon>
        <taxon>Pseudomonadati</taxon>
        <taxon>Pseudomonadota</taxon>
        <taxon>Gammaproteobacteria</taxon>
        <taxon>Lysobacterales</taxon>
        <taxon>Lysobacteraceae</taxon>
        <taxon>Vulcaniibacterium</taxon>
    </lineage>
</organism>
<keyword evidence="2" id="KW-0732">Signal</keyword>
<proteinExistence type="predicted"/>
<dbReference type="Pfam" id="PF12680">
    <property type="entry name" value="SnoaL_2"/>
    <property type="match status" value="1"/>
</dbReference>
<reference evidence="4 5" key="1">
    <citation type="submission" date="2018-11" db="EMBL/GenBank/DDBJ databases">
        <title>Genomic Encyclopedia of Type Strains, Phase IV (KMG-IV): sequencing the most valuable type-strain genomes for metagenomic binning, comparative biology and taxonomic classification.</title>
        <authorList>
            <person name="Goeker M."/>
        </authorList>
    </citation>
    <scope>NUCLEOTIDE SEQUENCE [LARGE SCALE GENOMIC DNA]</scope>
    <source>
        <strain evidence="4 5">DSM 25623</strain>
    </source>
</reference>
<dbReference type="RefSeq" id="WP_123768596.1">
    <property type="nucleotide sequence ID" value="NZ_RKQN01000001.1"/>
</dbReference>
<keyword evidence="5" id="KW-1185">Reference proteome</keyword>